<dbReference type="InterPro" id="IPR010994">
    <property type="entry name" value="RuvA_2-like"/>
</dbReference>
<protein>
    <submittedName>
        <fullName evidence="4">Unannotated protein</fullName>
    </submittedName>
</protein>
<feature type="region of interest" description="Disordered" evidence="1">
    <location>
        <begin position="139"/>
        <end position="173"/>
    </location>
</feature>
<evidence type="ECO:0000259" key="3">
    <source>
        <dbReference type="SMART" id="SM00278"/>
    </source>
</evidence>
<organism evidence="4">
    <name type="scientific">freshwater metagenome</name>
    <dbReference type="NCBI Taxonomy" id="449393"/>
    <lineage>
        <taxon>unclassified sequences</taxon>
        <taxon>metagenomes</taxon>
        <taxon>ecological metagenomes</taxon>
    </lineage>
</organism>
<reference evidence="4" key="1">
    <citation type="submission" date="2020-05" db="EMBL/GenBank/DDBJ databases">
        <authorList>
            <person name="Chiriac C."/>
            <person name="Salcher M."/>
            <person name="Ghai R."/>
            <person name="Kavagutti S V."/>
        </authorList>
    </citation>
    <scope>NUCLEOTIDE SEQUENCE</scope>
</reference>
<sequence length="237" mass="24885">MAVMENIDFQKLLRRLRQWVAFIGPQRIIASCCTAVLLGGIAWFVLKPSPVPIDAYVPRVTTESATSTPMSPAIITVHVAGAVNSPGVYRLPSSARVVDAVASAGGALRSADLESINLAQTITDTEQIYIPIKKVSRPRVTTAPRLRPQRTTPTTAPTTTPGTSSGSAGSQPTRLINLNTATASELDSLTGVGPSTAKAIIAYRTKKGSFSKVEDLLNVPGIGPAKLAALRDQVTVG</sequence>
<evidence type="ECO:0000256" key="1">
    <source>
        <dbReference type="SAM" id="MobiDB-lite"/>
    </source>
</evidence>
<dbReference type="Pfam" id="PF12836">
    <property type="entry name" value="HHH_3"/>
    <property type="match status" value="1"/>
</dbReference>
<dbReference type="GO" id="GO:0006281">
    <property type="term" value="P:DNA repair"/>
    <property type="evidence" value="ECO:0007669"/>
    <property type="project" value="InterPro"/>
</dbReference>
<keyword evidence="2" id="KW-1133">Transmembrane helix</keyword>
<dbReference type="NCBIfam" id="TIGR00426">
    <property type="entry name" value="competence protein ComEA helix-hairpin-helix repeat region"/>
    <property type="match status" value="1"/>
</dbReference>
<dbReference type="EMBL" id="CAEZWJ010000040">
    <property type="protein sequence ID" value="CAB4659479.1"/>
    <property type="molecule type" value="Genomic_DNA"/>
</dbReference>
<dbReference type="Gene3D" id="1.10.150.320">
    <property type="entry name" value="Photosystem II 12 kDa extrinsic protein"/>
    <property type="match status" value="1"/>
</dbReference>
<dbReference type="GO" id="GO:0015627">
    <property type="term" value="C:type II protein secretion system complex"/>
    <property type="evidence" value="ECO:0007669"/>
    <property type="project" value="TreeGrafter"/>
</dbReference>
<dbReference type="GO" id="GO:0003677">
    <property type="term" value="F:DNA binding"/>
    <property type="evidence" value="ECO:0007669"/>
    <property type="project" value="InterPro"/>
</dbReference>
<dbReference type="InterPro" id="IPR019554">
    <property type="entry name" value="Soluble_ligand-bd"/>
</dbReference>
<proteinExistence type="predicted"/>
<keyword evidence="2" id="KW-0472">Membrane</keyword>
<dbReference type="InterPro" id="IPR003583">
    <property type="entry name" value="Hlx-hairpin-Hlx_DNA-bd_motif"/>
</dbReference>
<dbReference type="AlphaFoldDB" id="A0A6J6LG13"/>
<dbReference type="SUPFAM" id="SSF47781">
    <property type="entry name" value="RuvA domain 2-like"/>
    <property type="match status" value="1"/>
</dbReference>
<dbReference type="PANTHER" id="PTHR21180">
    <property type="entry name" value="ENDONUCLEASE/EXONUCLEASE/PHOSPHATASE FAMILY DOMAIN-CONTAINING PROTEIN 1"/>
    <property type="match status" value="1"/>
</dbReference>
<name>A0A6J6LG13_9ZZZZ</name>
<evidence type="ECO:0000256" key="2">
    <source>
        <dbReference type="SAM" id="Phobius"/>
    </source>
</evidence>
<keyword evidence="2" id="KW-0812">Transmembrane</keyword>
<dbReference type="InterPro" id="IPR051675">
    <property type="entry name" value="Endo/Exo/Phosphatase_dom_1"/>
</dbReference>
<accession>A0A6J6LG13</accession>
<feature type="transmembrane region" description="Helical" evidence="2">
    <location>
        <begin position="20"/>
        <end position="46"/>
    </location>
</feature>
<feature type="domain" description="Helix-hairpin-helix DNA-binding motif class 1" evidence="3">
    <location>
        <begin position="184"/>
        <end position="203"/>
    </location>
</feature>
<evidence type="ECO:0000313" key="4">
    <source>
        <dbReference type="EMBL" id="CAB4659479.1"/>
    </source>
</evidence>
<gene>
    <name evidence="4" type="ORF">UFOPK2214_01137</name>
</gene>
<dbReference type="InterPro" id="IPR004509">
    <property type="entry name" value="Competence_ComEA_HhH"/>
</dbReference>
<dbReference type="Pfam" id="PF10531">
    <property type="entry name" value="SLBB"/>
    <property type="match status" value="1"/>
</dbReference>
<feature type="domain" description="Helix-hairpin-helix DNA-binding motif class 1" evidence="3">
    <location>
        <begin position="214"/>
        <end position="233"/>
    </location>
</feature>
<feature type="compositionally biased region" description="Low complexity" evidence="1">
    <location>
        <begin position="141"/>
        <end position="173"/>
    </location>
</feature>
<dbReference type="PANTHER" id="PTHR21180:SF32">
    <property type="entry name" value="ENDONUCLEASE_EXONUCLEASE_PHOSPHATASE FAMILY DOMAIN-CONTAINING PROTEIN 1"/>
    <property type="match status" value="1"/>
</dbReference>
<dbReference type="Gene3D" id="3.10.560.10">
    <property type="entry name" value="Outer membrane lipoprotein wza domain like"/>
    <property type="match status" value="1"/>
</dbReference>
<dbReference type="SMART" id="SM00278">
    <property type="entry name" value="HhH1"/>
    <property type="match status" value="2"/>
</dbReference>
<dbReference type="GO" id="GO:0015628">
    <property type="term" value="P:protein secretion by the type II secretion system"/>
    <property type="evidence" value="ECO:0007669"/>
    <property type="project" value="TreeGrafter"/>
</dbReference>